<dbReference type="InterPro" id="IPR024752">
    <property type="entry name" value="Myb/SANT-like_dom"/>
</dbReference>
<evidence type="ECO:0000313" key="3">
    <source>
        <dbReference type="Proteomes" id="UP000554482"/>
    </source>
</evidence>
<comment type="caution">
    <text evidence="2">The sequence shown here is derived from an EMBL/GenBank/DDBJ whole genome shotgun (WGS) entry which is preliminary data.</text>
</comment>
<feature type="domain" description="Myb/SANT-like" evidence="1">
    <location>
        <begin position="12"/>
        <end position="69"/>
    </location>
</feature>
<gene>
    <name evidence="2" type="ORF">FRX31_021761</name>
</gene>
<sequence>MEKNMGSLFQPVYTKAADAVSEFCKQLCTSDNVDSHIKTVKKKYARIVTLRSKSGWGWDDDLKMIKVNKDDAVEFIE</sequence>
<keyword evidence="3" id="KW-1185">Reference proteome</keyword>
<dbReference type="OrthoDB" id="1301570at2759"/>
<evidence type="ECO:0000259" key="1">
    <source>
        <dbReference type="Pfam" id="PF12776"/>
    </source>
</evidence>
<dbReference type="EMBL" id="JABWDY010026502">
    <property type="protein sequence ID" value="KAF5188652.1"/>
    <property type="molecule type" value="Genomic_DNA"/>
</dbReference>
<evidence type="ECO:0000313" key="2">
    <source>
        <dbReference type="EMBL" id="KAF5188652.1"/>
    </source>
</evidence>
<name>A0A7J6VWF2_THATH</name>
<accession>A0A7J6VWF2</accession>
<feature type="non-terminal residue" evidence="2">
    <location>
        <position position="77"/>
    </location>
</feature>
<reference evidence="2 3" key="1">
    <citation type="submission" date="2020-06" db="EMBL/GenBank/DDBJ databases">
        <title>Transcriptomic and genomic resources for Thalictrum thalictroides and T. hernandezii: Facilitating candidate gene discovery in an emerging model plant lineage.</title>
        <authorList>
            <person name="Arias T."/>
            <person name="Riano-Pachon D.M."/>
            <person name="Di Stilio V.S."/>
        </authorList>
    </citation>
    <scope>NUCLEOTIDE SEQUENCE [LARGE SCALE GENOMIC DNA]</scope>
    <source>
        <strain evidence="3">cv. WT478/WT964</strain>
        <tissue evidence="2">Leaves</tissue>
    </source>
</reference>
<proteinExistence type="predicted"/>
<dbReference type="Proteomes" id="UP000554482">
    <property type="component" value="Unassembled WGS sequence"/>
</dbReference>
<dbReference type="Pfam" id="PF12776">
    <property type="entry name" value="Myb_DNA-bind_3"/>
    <property type="match status" value="1"/>
</dbReference>
<organism evidence="2 3">
    <name type="scientific">Thalictrum thalictroides</name>
    <name type="common">Rue-anemone</name>
    <name type="synonym">Anemone thalictroides</name>
    <dbReference type="NCBI Taxonomy" id="46969"/>
    <lineage>
        <taxon>Eukaryota</taxon>
        <taxon>Viridiplantae</taxon>
        <taxon>Streptophyta</taxon>
        <taxon>Embryophyta</taxon>
        <taxon>Tracheophyta</taxon>
        <taxon>Spermatophyta</taxon>
        <taxon>Magnoliopsida</taxon>
        <taxon>Ranunculales</taxon>
        <taxon>Ranunculaceae</taxon>
        <taxon>Thalictroideae</taxon>
        <taxon>Thalictrum</taxon>
    </lineage>
</organism>
<protein>
    <recommendedName>
        <fullName evidence="1">Myb/SANT-like domain-containing protein</fullName>
    </recommendedName>
</protein>
<dbReference type="AlphaFoldDB" id="A0A7J6VWF2"/>